<accession>A0A1M4DYM7</accession>
<protein>
    <submittedName>
        <fullName evidence="2">Uncharacterized protein</fullName>
    </submittedName>
</protein>
<proteinExistence type="predicted"/>
<keyword evidence="1" id="KW-1133">Transmembrane helix</keyword>
<sequence length="82" mass="9044">MMAKRRFSPPAEVWTILPTLALLGFAGWVALMASTGNPLGVVIFITGFLAATWRACQRWHELGAEIDEARHRLNRPRRGGGA</sequence>
<keyword evidence="1" id="KW-0812">Transmembrane</keyword>
<feature type="transmembrane region" description="Helical" evidence="1">
    <location>
        <begin position="39"/>
        <end position="56"/>
    </location>
</feature>
<dbReference type="AlphaFoldDB" id="A0A1M4DYM7"/>
<gene>
    <name evidence="2" type="ORF">BN4615_P1188</name>
</gene>
<evidence type="ECO:0000256" key="1">
    <source>
        <dbReference type="SAM" id="Phobius"/>
    </source>
</evidence>
<feature type="transmembrane region" description="Helical" evidence="1">
    <location>
        <begin position="12"/>
        <end position="33"/>
    </location>
</feature>
<dbReference type="EMBL" id="LT559118">
    <property type="protein sequence ID" value="SBO91674.1"/>
    <property type="molecule type" value="Genomic_DNA"/>
</dbReference>
<name>A0A1M4DYM7_9ACTN</name>
<keyword evidence="1" id="KW-0472">Membrane</keyword>
<reference evidence="2" key="1">
    <citation type="submission" date="2016-04" db="EMBL/GenBank/DDBJ databases">
        <authorList>
            <person name="Evans L.H."/>
            <person name="Alamgir A."/>
            <person name="Owens N."/>
            <person name="Weber N.D."/>
            <person name="Virtaneva K."/>
            <person name="Barbian K."/>
            <person name="Babar A."/>
            <person name="Rosenke K."/>
        </authorList>
    </citation>
    <scope>NUCLEOTIDE SEQUENCE</scope>
    <source>
        <strain evidence="2">Nono1</strain>
    </source>
</reference>
<evidence type="ECO:0000313" key="2">
    <source>
        <dbReference type="EMBL" id="SBO91674.1"/>
    </source>
</evidence>
<organism evidence="2">
    <name type="scientific">Nonomuraea gerenzanensis</name>
    <dbReference type="NCBI Taxonomy" id="93944"/>
    <lineage>
        <taxon>Bacteria</taxon>
        <taxon>Bacillati</taxon>
        <taxon>Actinomycetota</taxon>
        <taxon>Actinomycetes</taxon>
        <taxon>Streptosporangiales</taxon>
        <taxon>Streptosporangiaceae</taxon>
        <taxon>Nonomuraea</taxon>
    </lineage>
</organism>